<dbReference type="SUPFAM" id="SSF52129">
    <property type="entry name" value="Caspase-like"/>
    <property type="match status" value="1"/>
</dbReference>
<dbReference type="InterPro" id="IPR006597">
    <property type="entry name" value="Sel1-like"/>
</dbReference>
<evidence type="ECO:0000313" key="3">
    <source>
        <dbReference type="Proteomes" id="UP001557485"/>
    </source>
</evidence>
<dbReference type="RefSeq" id="WP_368380023.1">
    <property type="nucleotide sequence ID" value="NZ_JBFRYA010000001.1"/>
</dbReference>
<dbReference type="SMART" id="SM00671">
    <property type="entry name" value="SEL1"/>
    <property type="match status" value="2"/>
</dbReference>
<gene>
    <name evidence="2" type="ORF">AB4876_02265</name>
</gene>
<feature type="domain" description="Peptidase C14 caspase" evidence="1">
    <location>
        <begin position="305"/>
        <end position="532"/>
    </location>
</feature>
<organism evidence="2 3">
    <name type="scientific">Zhongshania guokunii</name>
    <dbReference type="NCBI Taxonomy" id="641783"/>
    <lineage>
        <taxon>Bacteria</taxon>
        <taxon>Pseudomonadati</taxon>
        <taxon>Pseudomonadota</taxon>
        <taxon>Gammaproteobacteria</taxon>
        <taxon>Cellvibrionales</taxon>
        <taxon>Spongiibacteraceae</taxon>
        <taxon>Zhongshania</taxon>
    </lineage>
</organism>
<proteinExistence type="predicted"/>
<protein>
    <submittedName>
        <fullName evidence="2">Caspase family protein</fullName>
    </submittedName>
</protein>
<evidence type="ECO:0000313" key="2">
    <source>
        <dbReference type="EMBL" id="MEX1667715.1"/>
    </source>
</evidence>
<dbReference type="EMBL" id="JBFRYA010000001">
    <property type="protein sequence ID" value="MEX1667715.1"/>
    <property type="molecule type" value="Genomic_DNA"/>
</dbReference>
<name>A0ABV3U2K0_9GAMM</name>
<dbReference type="InterPro" id="IPR029030">
    <property type="entry name" value="Caspase-like_dom_sf"/>
</dbReference>
<dbReference type="Gene3D" id="3.40.50.1460">
    <property type="match status" value="1"/>
</dbReference>
<dbReference type="InterPro" id="IPR011990">
    <property type="entry name" value="TPR-like_helical_dom_sf"/>
</dbReference>
<keyword evidence="3" id="KW-1185">Reference proteome</keyword>
<dbReference type="Pfam" id="PF08238">
    <property type="entry name" value="Sel1"/>
    <property type="match status" value="2"/>
</dbReference>
<evidence type="ECO:0000259" key="1">
    <source>
        <dbReference type="Pfam" id="PF00656"/>
    </source>
</evidence>
<dbReference type="PANTHER" id="PTHR45011:SF1">
    <property type="entry name" value="DAP3-BINDING CELL DEATH ENHANCER 1"/>
    <property type="match status" value="1"/>
</dbReference>
<dbReference type="Gene3D" id="1.25.40.10">
    <property type="entry name" value="Tetratricopeptide repeat domain"/>
    <property type="match status" value="1"/>
</dbReference>
<dbReference type="SUPFAM" id="SSF81901">
    <property type="entry name" value="HCP-like"/>
    <property type="match status" value="1"/>
</dbReference>
<comment type="caution">
    <text evidence="2">The sequence shown here is derived from an EMBL/GenBank/DDBJ whole genome shotgun (WGS) entry which is preliminary data.</text>
</comment>
<sequence length="552" mass="59703">MNKDIGLNCAVLSKVGAIIGFVMLASCANTSDSKFNSGAPASSEELIAGLQIVDCLLPGQLRKLGNMSYLSPRRPIKTTAADCNLRGGEYVAYDRADYKTALKIWLPTAEQGDAEAQLAVGEIFEKGLGTEPNYEAAVLWYQKAAIQGNKSAQFNLGTMYEQGLGVAQDKMQALNLYREAWGMPADSVIFQEAARSEQQALRIELETQLAAKNDQLALIQRQLAAQKKLLAKQAKTGANAGGSAAEVATLTQVVQALQTDRANVEVQLSTIPRLRTPAASLKSSPAPATTATEIKVADMDFGRYYALIIGNRNYAQLEQLETPLNDAREVGEILEKQYGFQVQLLLDTDRLTVMKAINELHSVLGENDNLLIYYAGHGSMINVGERDTGYWLPINADPPPNDASWVSNEFVSNHLGRIQAKRVLVIADSCYGGLLSSAPGHLFFGQTSAAGSADYIKYKLPRRSRLLLSSGGDKPVIDEGGQGHSVFAQELIDALRSNVKVLSAPDLYASIRGPVKARAAVNQFIQEPVYKSIKGAGHEVGDFFFVPTSLSQ</sequence>
<dbReference type="PANTHER" id="PTHR45011">
    <property type="entry name" value="DAP3-BINDING CELL DEATH ENHANCER 1"/>
    <property type="match status" value="1"/>
</dbReference>
<dbReference type="Pfam" id="PF00656">
    <property type="entry name" value="Peptidase_C14"/>
    <property type="match status" value="1"/>
</dbReference>
<dbReference type="InterPro" id="IPR011600">
    <property type="entry name" value="Pept_C14_caspase"/>
</dbReference>
<reference evidence="2 3" key="1">
    <citation type="journal article" date="2011" name="Int. J. Syst. Evol. Microbiol.">
        <title>Zhongshania antarctica gen. nov., sp. nov. and Zhongshania guokunii sp. nov., gammaproteobacteria respectively isolated from coastal attached (fast) ice and surface seawater of the Antarctic.</title>
        <authorList>
            <person name="Li H.J."/>
            <person name="Zhang X.Y."/>
            <person name="Chen C.X."/>
            <person name="Zhang Y.J."/>
            <person name="Gao Z.M."/>
            <person name="Yu Y."/>
            <person name="Chen X.L."/>
            <person name="Chen B."/>
            <person name="Zhang Y.Z."/>
        </authorList>
    </citation>
    <scope>NUCLEOTIDE SEQUENCE [LARGE SCALE GENOMIC DNA]</scope>
    <source>
        <strain evidence="2 3">ZS6-22T</strain>
    </source>
</reference>
<dbReference type="InterPro" id="IPR052748">
    <property type="entry name" value="ISR_Activator"/>
</dbReference>
<dbReference type="PROSITE" id="PS51257">
    <property type="entry name" value="PROKAR_LIPOPROTEIN"/>
    <property type="match status" value="1"/>
</dbReference>
<dbReference type="Proteomes" id="UP001557485">
    <property type="component" value="Unassembled WGS sequence"/>
</dbReference>
<accession>A0ABV3U2K0</accession>